<dbReference type="KEGG" id="spai:FPZ24_08490"/>
<evidence type="ECO:0000313" key="6">
    <source>
        <dbReference type="Proteomes" id="UP000315673"/>
    </source>
</evidence>
<evidence type="ECO:0000313" key="5">
    <source>
        <dbReference type="EMBL" id="QDZ07518.1"/>
    </source>
</evidence>
<sequence>MKTNLKYLGLGAIALTAALAGSPAQAQSVATADFDGAVVKTKAFTAAAATIKTTYQTQITQVEGYQKELQALLAPFDTNKDSQIDDNELRAAQASPTWATVVAKQQQLNTAQAPVARAQAYVFEQVSSKLNAAVQAVITARNLTLIVKPDAVVWANQTGNITAAITAELDKLVPTANAIPPATWQPGGQPGAAPAAGAAPAPATSTPAPAAGGKKPGR</sequence>
<organism evidence="5 6">
    <name type="scientific">Sphingomonas panacisoli</name>
    <dbReference type="NCBI Taxonomy" id="1813879"/>
    <lineage>
        <taxon>Bacteria</taxon>
        <taxon>Pseudomonadati</taxon>
        <taxon>Pseudomonadota</taxon>
        <taxon>Alphaproteobacteria</taxon>
        <taxon>Sphingomonadales</taxon>
        <taxon>Sphingomonadaceae</taxon>
        <taxon>Sphingomonas</taxon>
    </lineage>
</organism>
<comment type="similarity">
    <text evidence="1">Belongs to the Skp family.</text>
</comment>
<dbReference type="Proteomes" id="UP000315673">
    <property type="component" value="Chromosome"/>
</dbReference>
<dbReference type="OrthoDB" id="7427936at2"/>
<dbReference type="PANTHER" id="PTHR35089:SF1">
    <property type="entry name" value="CHAPERONE PROTEIN SKP"/>
    <property type="match status" value="1"/>
</dbReference>
<feature type="chain" id="PRO_5022846365" evidence="4">
    <location>
        <begin position="27"/>
        <end position="218"/>
    </location>
</feature>
<dbReference type="EMBL" id="CP042306">
    <property type="protein sequence ID" value="QDZ07518.1"/>
    <property type="molecule type" value="Genomic_DNA"/>
</dbReference>
<dbReference type="GO" id="GO:0005829">
    <property type="term" value="C:cytosol"/>
    <property type="evidence" value="ECO:0007669"/>
    <property type="project" value="TreeGrafter"/>
</dbReference>
<reference evidence="5 6" key="1">
    <citation type="submission" date="2019-07" db="EMBL/GenBank/DDBJ databases">
        <title>Full genome sequence of Sphingomonas sp. 4R-6-7(HKS19).</title>
        <authorList>
            <person name="Im W.-T."/>
        </authorList>
    </citation>
    <scope>NUCLEOTIDE SEQUENCE [LARGE SCALE GENOMIC DNA]</scope>
    <source>
        <strain evidence="5 6">HKS19</strain>
    </source>
</reference>
<dbReference type="AlphaFoldDB" id="A0A5B8LGT3"/>
<feature type="region of interest" description="Disordered" evidence="3">
    <location>
        <begin position="180"/>
        <end position="218"/>
    </location>
</feature>
<dbReference type="SMART" id="SM00935">
    <property type="entry name" value="OmpH"/>
    <property type="match status" value="1"/>
</dbReference>
<dbReference type="InterPro" id="IPR024930">
    <property type="entry name" value="Skp_dom_sf"/>
</dbReference>
<evidence type="ECO:0000256" key="2">
    <source>
        <dbReference type="ARBA" id="ARBA00022729"/>
    </source>
</evidence>
<proteinExistence type="inferred from homology"/>
<gene>
    <name evidence="5" type="ORF">FPZ24_08490</name>
</gene>
<name>A0A5B8LGT3_9SPHN</name>
<dbReference type="PANTHER" id="PTHR35089">
    <property type="entry name" value="CHAPERONE PROTEIN SKP"/>
    <property type="match status" value="1"/>
</dbReference>
<accession>A0A5B8LGT3</accession>
<dbReference type="GO" id="GO:0050821">
    <property type="term" value="P:protein stabilization"/>
    <property type="evidence" value="ECO:0007669"/>
    <property type="project" value="TreeGrafter"/>
</dbReference>
<dbReference type="Pfam" id="PF03938">
    <property type="entry name" value="OmpH"/>
    <property type="match status" value="1"/>
</dbReference>
<evidence type="ECO:0000256" key="1">
    <source>
        <dbReference type="ARBA" id="ARBA00009091"/>
    </source>
</evidence>
<keyword evidence="2 4" id="KW-0732">Signal</keyword>
<keyword evidence="6" id="KW-1185">Reference proteome</keyword>
<evidence type="ECO:0000256" key="4">
    <source>
        <dbReference type="SAM" id="SignalP"/>
    </source>
</evidence>
<dbReference type="RefSeq" id="WP_146571058.1">
    <property type="nucleotide sequence ID" value="NZ_CP042306.1"/>
</dbReference>
<dbReference type="Gene3D" id="3.30.910.20">
    <property type="entry name" value="Skp domain"/>
    <property type="match status" value="1"/>
</dbReference>
<dbReference type="GO" id="GO:0051082">
    <property type="term" value="F:unfolded protein binding"/>
    <property type="evidence" value="ECO:0007669"/>
    <property type="project" value="InterPro"/>
</dbReference>
<evidence type="ECO:0000256" key="3">
    <source>
        <dbReference type="SAM" id="MobiDB-lite"/>
    </source>
</evidence>
<dbReference type="InterPro" id="IPR005632">
    <property type="entry name" value="Chaperone_Skp"/>
</dbReference>
<feature type="signal peptide" evidence="4">
    <location>
        <begin position="1"/>
        <end position="26"/>
    </location>
</feature>
<protein>
    <submittedName>
        <fullName evidence="5">OmpH family outer membrane protein</fullName>
    </submittedName>
</protein>
<dbReference type="SUPFAM" id="SSF111384">
    <property type="entry name" value="OmpH-like"/>
    <property type="match status" value="1"/>
</dbReference>